<protein>
    <submittedName>
        <fullName evidence="2">Uncharacterized protein</fullName>
    </submittedName>
</protein>
<accession>A0AAN6Y5K7</accession>
<dbReference type="EMBL" id="MU858141">
    <property type="protein sequence ID" value="KAK4211786.1"/>
    <property type="molecule type" value="Genomic_DNA"/>
</dbReference>
<reference evidence="2" key="2">
    <citation type="submission" date="2023-05" db="EMBL/GenBank/DDBJ databases">
        <authorList>
            <consortium name="Lawrence Berkeley National Laboratory"/>
            <person name="Steindorff A."/>
            <person name="Hensen N."/>
            <person name="Bonometti L."/>
            <person name="Westerberg I."/>
            <person name="Brannstrom I.O."/>
            <person name="Guillou S."/>
            <person name="Cros-Aarteil S."/>
            <person name="Calhoun S."/>
            <person name="Haridas S."/>
            <person name="Kuo A."/>
            <person name="Mondo S."/>
            <person name="Pangilinan J."/>
            <person name="Riley R."/>
            <person name="Labutti K."/>
            <person name="Andreopoulos B."/>
            <person name="Lipzen A."/>
            <person name="Chen C."/>
            <person name="Yanf M."/>
            <person name="Daum C."/>
            <person name="Ng V."/>
            <person name="Clum A."/>
            <person name="Ohm R."/>
            <person name="Martin F."/>
            <person name="Silar P."/>
            <person name="Natvig D."/>
            <person name="Lalanne C."/>
            <person name="Gautier V."/>
            <person name="Ament-Velasquez S.L."/>
            <person name="Kruys A."/>
            <person name="Hutchinson M.I."/>
            <person name="Powell A.J."/>
            <person name="Barry K."/>
            <person name="Miller A.N."/>
            <person name="Grigoriev I.V."/>
            <person name="Debuchy R."/>
            <person name="Gladieux P."/>
            <person name="Thoren M.H."/>
            <person name="Johannesson H."/>
        </authorList>
    </citation>
    <scope>NUCLEOTIDE SEQUENCE</scope>
    <source>
        <strain evidence="2">PSN293</strain>
    </source>
</reference>
<evidence type="ECO:0000313" key="3">
    <source>
        <dbReference type="Proteomes" id="UP001301769"/>
    </source>
</evidence>
<name>A0AAN6Y5K7_9PEZI</name>
<keyword evidence="3" id="KW-1185">Reference proteome</keyword>
<proteinExistence type="predicted"/>
<feature type="chain" id="PRO_5042861861" evidence="1">
    <location>
        <begin position="18"/>
        <end position="575"/>
    </location>
</feature>
<sequence>MLFEIFLLPLLAAGGSSSTLPQAHPQARVRSPALPAVNARNMDTHLEPRLGLTKSEVFDIGFQLKDEELYAGSWDFAPPAPIPIPGIPVPITVLPKESIAFTLNCNDCRTYGEIVAEMDTEGDGVTFGLTFNRAGAYMDFGISATNELTATFALGKFLSTGNLTSGSFAAKLGLGLNLVLSFTGAIDLSGGFQICIPDGTKLAFNVDIGIDADTTGLSATSDVTTFPEVSFSLLPIEFSAGVNITAALILKAEAGIDTQIGLIAGTASAGASLTIAQVNLGAAATNEQGQCSRQLFADIESNAGAFANAGLKFDEEELFEPPNFNVSTVFATAGTTACIGTKVPTIPTLTPSIQTDVPECEGVLPSTALTTVTKTNTLTSCLAAVVNCPASLTQVVVLTKEEAITTTFCPTPSASLPLLGSGSATPTGSLFITAPTDVPTASKPIAVRGYSYGSAINTTTATAPESAITGTITESYSISASLVGSASSAVSAPACPSGIKLSQLKDFITQPLPESVQMIAPAVNATITGSPELPPKTTALPTPVVGIVEAGASKVGGLSIAVIAAGLVVSFVRLL</sequence>
<gene>
    <name evidence="2" type="ORF">QBC37DRAFT_426249</name>
</gene>
<feature type="signal peptide" evidence="1">
    <location>
        <begin position="1"/>
        <end position="17"/>
    </location>
</feature>
<dbReference type="Proteomes" id="UP001301769">
    <property type="component" value="Unassembled WGS sequence"/>
</dbReference>
<organism evidence="2 3">
    <name type="scientific">Rhypophila decipiens</name>
    <dbReference type="NCBI Taxonomy" id="261697"/>
    <lineage>
        <taxon>Eukaryota</taxon>
        <taxon>Fungi</taxon>
        <taxon>Dikarya</taxon>
        <taxon>Ascomycota</taxon>
        <taxon>Pezizomycotina</taxon>
        <taxon>Sordariomycetes</taxon>
        <taxon>Sordariomycetidae</taxon>
        <taxon>Sordariales</taxon>
        <taxon>Naviculisporaceae</taxon>
        <taxon>Rhypophila</taxon>
    </lineage>
</organism>
<evidence type="ECO:0000313" key="2">
    <source>
        <dbReference type="EMBL" id="KAK4211786.1"/>
    </source>
</evidence>
<dbReference type="AlphaFoldDB" id="A0AAN6Y5K7"/>
<comment type="caution">
    <text evidence="2">The sequence shown here is derived from an EMBL/GenBank/DDBJ whole genome shotgun (WGS) entry which is preliminary data.</text>
</comment>
<reference evidence="2" key="1">
    <citation type="journal article" date="2023" name="Mol. Phylogenet. Evol.">
        <title>Genome-scale phylogeny and comparative genomics of the fungal order Sordariales.</title>
        <authorList>
            <person name="Hensen N."/>
            <person name="Bonometti L."/>
            <person name="Westerberg I."/>
            <person name="Brannstrom I.O."/>
            <person name="Guillou S."/>
            <person name="Cros-Aarteil S."/>
            <person name="Calhoun S."/>
            <person name="Haridas S."/>
            <person name="Kuo A."/>
            <person name="Mondo S."/>
            <person name="Pangilinan J."/>
            <person name="Riley R."/>
            <person name="LaButti K."/>
            <person name="Andreopoulos B."/>
            <person name="Lipzen A."/>
            <person name="Chen C."/>
            <person name="Yan M."/>
            <person name="Daum C."/>
            <person name="Ng V."/>
            <person name="Clum A."/>
            <person name="Steindorff A."/>
            <person name="Ohm R.A."/>
            <person name="Martin F."/>
            <person name="Silar P."/>
            <person name="Natvig D.O."/>
            <person name="Lalanne C."/>
            <person name="Gautier V."/>
            <person name="Ament-Velasquez S.L."/>
            <person name="Kruys A."/>
            <person name="Hutchinson M.I."/>
            <person name="Powell A.J."/>
            <person name="Barry K."/>
            <person name="Miller A.N."/>
            <person name="Grigoriev I.V."/>
            <person name="Debuchy R."/>
            <person name="Gladieux P."/>
            <person name="Hiltunen Thoren M."/>
            <person name="Johannesson H."/>
        </authorList>
    </citation>
    <scope>NUCLEOTIDE SEQUENCE</scope>
    <source>
        <strain evidence="2">PSN293</strain>
    </source>
</reference>
<keyword evidence="1" id="KW-0732">Signal</keyword>
<evidence type="ECO:0000256" key="1">
    <source>
        <dbReference type="SAM" id="SignalP"/>
    </source>
</evidence>